<evidence type="ECO:0000313" key="3">
    <source>
        <dbReference type="Proteomes" id="UP000775872"/>
    </source>
</evidence>
<dbReference type="OrthoDB" id="5141986at2759"/>
<keyword evidence="3" id="KW-1185">Reference proteome</keyword>
<dbReference type="InterPro" id="IPR043129">
    <property type="entry name" value="ATPase_NBD"/>
</dbReference>
<dbReference type="Proteomes" id="UP000775872">
    <property type="component" value="Unassembled WGS sequence"/>
</dbReference>
<sequence>MPHEPWTSNREDAAVAQIVNRRWRNRVSNPDDVLPASIYLKGMFEHTIKKLDKWIRRRDATEVRVVVLASPTCWNTETKARLQRAVHLSGIRTHQIIGDRTLETRIVSDHDHMAALRCITKQQRPLVVHQLSEVPEAEKLIVVDVGGVTIDAVVYRFAPGNLPSKSRLGGSLLVDCHFLDFLDDWIQKNYDLRGPEQAQDLMQERAKVVSAWEKRDKLNYLPHLPGPPLEVKLLEKTLTIGRYIPSTLIPADGIRINKFLLAFREEFKGFFKDTVEIIAKVVDDLFEEEIKQTGVAPKSVVLTGGLSHCAWLFVAVDLLLKESPRNLHLQHAGVKSRWNAVAIGRRTRSGLGACQPQNPKEKRQAMRDID</sequence>
<evidence type="ECO:0000256" key="1">
    <source>
        <dbReference type="SAM" id="MobiDB-lite"/>
    </source>
</evidence>
<dbReference type="AlphaFoldDB" id="A0A9P0EQR8"/>
<evidence type="ECO:0000313" key="2">
    <source>
        <dbReference type="EMBL" id="CAH0058732.1"/>
    </source>
</evidence>
<feature type="compositionally biased region" description="Basic and acidic residues" evidence="1">
    <location>
        <begin position="359"/>
        <end position="370"/>
    </location>
</feature>
<name>A0A9P0EQR8_9HYPO</name>
<organism evidence="2 3">
    <name type="scientific">Clonostachys solani</name>
    <dbReference type="NCBI Taxonomy" id="160281"/>
    <lineage>
        <taxon>Eukaryota</taxon>
        <taxon>Fungi</taxon>
        <taxon>Dikarya</taxon>
        <taxon>Ascomycota</taxon>
        <taxon>Pezizomycotina</taxon>
        <taxon>Sordariomycetes</taxon>
        <taxon>Hypocreomycetidae</taxon>
        <taxon>Hypocreales</taxon>
        <taxon>Bionectriaceae</taxon>
        <taxon>Clonostachys</taxon>
    </lineage>
</organism>
<proteinExistence type="predicted"/>
<dbReference type="Gene3D" id="3.30.420.40">
    <property type="match status" value="2"/>
</dbReference>
<dbReference type="EMBL" id="CABFOC020000091">
    <property type="protein sequence ID" value="CAH0058732.1"/>
    <property type="molecule type" value="Genomic_DNA"/>
</dbReference>
<dbReference type="PANTHER" id="PTHR14187">
    <property type="entry name" value="ALPHA KINASE/ELONGATION FACTOR 2 KINASE"/>
    <property type="match status" value="1"/>
</dbReference>
<dbReference type="SUPFAM" id="SSF53067">
    <property type="entry name" value="Actin-like ATPase domain"/>
    <property type="match status" value="1"/>
</dbReference>
<dbReference type="PANTHER" id="PTHR14187:SF5">
    <property type="entry name" value="HEAT SHOCK 70 KDA PROTEIN 12A"/>
    <property type="match status" value="1"/>
</dbReference>
<dbReference type="CDD" id="cd10170">
    <property type="entry name" value="ASKHA_NBD_HSP70"/>
    <property type="match status" value="1"/>
</dbReference>
<reference evidence="2" key="1">
    <citation type="submission" date="2021-10" db="EMBL/GenBank/DDBJ databases">
        <authorList>
            <person name="Piombo E."/>
        </authorList>
    </citation>
    <scope>NUCLEOTIDE SEQUENCE</scope>
</reference>
<comment type="caution">
    <text evidence="2">The sequence shown here is derived from an EMBL/GenBank/DDBJ whole genome shotgun (WGS) entry which is preliminary data.</text>
</comment>
<gene>
    <name evidence="2" type="ORF">CSOL1703_00007756</name>
</gene>
<protein>
    <submittedName>
        <fullName evidence="2">Uncharacterized protein</fullName>
    </submittedName>
</protein>
<feature type="region of interest" description="Disordered" evidence="1">
    <location>
        <begin position="349"/>
        <end position="370"/>
    </location>
</feature>
<dbReference type="Gene3D" id="3.90.640.10">
    <property type="entry name" value="Actin, Chain A, domain 4"/>
    <property type="match status" value="1"/>
</dbReference>
<accession>A0A9P0EQR8</accession>